<keyword evidence="1" id="KW-1133">Transmembrane helix</keyword>
<reference evidence="2" key="1">
    <citation type="journal article" date="2023" name="Genome Biol. Evol.">
        <title>Long-read-based Genome Assembly of Drosophila gunungcola Reveals Fewer Chemosensory Genes in Flower-breeding Species.</title>
        <authorList>
            <person name="Negi A."/>
            <person name="Liao B.Y."/>
            <person name="Yeh S.D."/>
        </authorList>
    </citation>
    <scope>NUCLEOTIDE SEQUENCE</scope>
    <source>
        <strain evidence="2">Sukarami</strain>
    </source>
</reference>
<evidence type="ECO:0000313" key="2">
    <source>
        <dbReference type="EMBL" id="KAI8042006.1"/>
    </source>
</evidence>
<keyword evidence="3" id="KW-1185">Reference proteome</keyword>
<dbReference type="EMBL" id="JAMKOV010000002">
    <property type="protein sequence ID" value="KAI8042006.1"/>
    <property type="molecule type" value="Genomic_DNA"/>
</dbReference>
<organism evidence="2 3">
    <name type="scientific">Drosophila gunungcola</name>
    <name type="common">fruit fly</name>
    <dbReference type="NCBI Taxonomy" id="103775"/>
    <lineage>
        <taxon>Eukaryota</taxon>
        <taxon>Metazoa</taxon>
        <taxon>Ecdysozoa</taxon>
        <taxon>Arthropoda</taxon>
        <taxon>Hexapoda</taxon>
        <taxon>Insecta</taxon>
        <taxon>Pterygota</taxon>
        <taxon>Neoptera</taxon>
        <taxon>Endopterygota</taxon>
        <taxon>Diptera</taxon>
        <taxon>Brachycera</taxon>
        <taxon>Muscomorpha</taxon>
        <taxon>Ephydroidea</taxon>
        <taxon>Drosophilidae</taxon>
        <taxon>Drosophila</taxon>
        <taxon>Sophophora</taxon>
    </lineage>
</organism>
<accession>A0A9Q0BRZ8</accession>
<evidence type="ECO:0000313" key="3">
    <source>
        <dbReference type="Proteomes" id="UP001059596"/>
    </source>
</evidence>
<gene>
    <name evidence="2" type="ORF">M5D96_003306</name>
</gene>
<protein>
    <submittedName>
        <fullName evidence="2">Uncharacterized protein</fullName>
    </submittedName>
</protein>
<name>A0A9Q0BRZ8_9MUSC</name>
<feature type="transmembrane region" description="Helical" evidence="1">
    <location>
        <begin position="15"/>
        <end position="39"/>
    </location>
</feature>
<dbReference type="Proteomes" id="UP001059596">
    <property type="component" value="Unassembled WGS sequence"/>
</dbReference>
<sequence length="91" mass="10382">MRIIYAYALPLNFAALVQIILMKCFNELVLFLTNAVTFYRKRGRRLRGQATHRRCSGQHCHDDAIKNTVQLHKKSAEHDKLKAGSIGSKAQ</sequence>
<dbReference type="AlphaFoldDB" id="A0A9Q0BRZ8"/>
<keyword evidence="1" id="KW-0812">Transmembrane</keyword>
<proteinExistence type="predicted"/>
<keyword evidence="1" id="KW-0472">Membrane</keyword>
<evidence type="ECO:0000256" key="1">
    <source>
        <dbReference type="SAM" id="Phobius"/>
    </source>
</evidence>
<comment type="caution">
    <text evidence="2">The sequence shown here is derived from an EMBL/GenBank/DDBJ whole genome shotgun (WGS) entry which is preliminary data.</text>
</comment>